<evidence type="ECO:0000256" key="2">
    <source>
        <dbReference type="ARBA" id="ARBA00023015"/>
    </source>
</evidence>
<dbReference type="SMART" id="SM00738">
    <property type="entry name" value="NGN"/>
    <property type="match status" value="1"/>
</dbReference>
<sequence>MKAWYLLYCKPRGEARAVHNLTLQQIETYLPTIGEAKKVKGQVTVKRIPLFPGYLFIYFDPQITSVARIHSTRGVGRIVGCKESMTTVDDSIIHSIKLREHKLLSELLLENKAEGAGSDELPVTDIEFTPGEKIRFTEGPFAELEGIFEEKNGDKRCHVLFKIMGQQKRVSVPKKSIKPIK</sequence>
<dbReference type="CDD" id="cd09892">
    <property type="entry name" value="NGN_SP_RfaH"/>
    <property type="match status" value="1"/>
</dbReference>
<keyword evidence="3 4" id="KW-0804">Transcription</keyword>
<dbReference type="Pfam" id="PF02357">
    <property type="entry name" value="NusG"/>
    <property type="match status" value="1"/>
</dbReference>
<comment type="subunit">
    <text evidence="4">Interacts with both the nontemplate DNA and the RNA polymerase (RNAP).</text>
</comment>
<protein>
    <recommendedName>
        <fullName evidence="4">Transcription antitermination protein RfaH</fullName>
    </recommendedName>
</protein>
<keyword evidence="4" id="KW-0238">DNA-binding</keyword>
<dbReference type="GO" id="GO:0006354">
    <property type="term" value="P:DNA-templated transcription elongation"/>
    <property type="evidence" value="ECO:0007669"/>
    <property type="project" value="InterPro"/>
</dbReference>
<dbReference type="HAMAP" id="MF_00951">
    <property type="entry name" value="RfaH"/>
    <property type="match status" value="1"/>
</dbReference>
<dbReference type="KEGG" id="sbk:SHEWBE_3546"/>
<evidence type="ECO:0000256" key="4">
    <source>
        <dbReference type="HAMAP-Rule" id="MF_00951"/>
    </source>
</evidence>
<dbReference type="InterPro" id="IPR043425">
    <property type="entry name" value="NusG-like"/>
</dbReference>
<evidence type="ECO:0000313" key="7">
    <source>
        <dbReference type="Proteomes" id="UP000250123"/>
    </source>
</evidence>
<evidence type="ECO:0000256" key="3">
    <source>
        <dbReference type="ARBA" id="ARBA00023163"/>
    </source>
</evidence>
<dbReference type="InterPro" id="IPR036735">
    <property type="entry name" value="NGN_dom_sf"/>
</dbReference>
<dbReference type="GO" id="GO:0001073">
    <property type="term" value="F:transcription antitermination factor activity, DNA binding"/>
    <property type="evidence" value="ECO:0007669"/>
    <property type="project" value="UniProtKB-UniRule"/>
</dbReference>
<evidence type="ECO:0000313" key="6">
    <source>
        <dbReference type="EMBL" id="SQH77509.1"/>
    </source>
</evidence>
<comment type="function">
    <text evidence="4">Enhances distal genes transcription elongation in a specialized subset of operons that encode extracytoplasmic components.</text>
</comment>
<dbReference type="OrthoDB" id="9790639at2"/>
<dbReference type="InterPro" id="IPR006645">
    <property type="entry name" value="NGN-like_dom"/>
</dbReference>
<dbReference type="EMBL" id="LS483452">
    <property type="protein sequence ID" value="SQH77509.1"/>
    <property type="molecule type" value="Genomic_DNA"/>
</dbReference>
<dbReference type="GO" id="GO:0005829">
    <property type="term" value="C:cytosol"/>
    <property type="evidence" value="ECO:0007669"/>
    <property type="project" value="TreeGrafter"/>
</dbReference>
<accession>A0A330M461</accession>
<name>A0A330M461_9GAMM</name>
<dbReference type="PANTHER" id="PTHR30265:SF7">
    <property type="entry name" value="TRANSCRIPTION ANTITERMINATION PROTEIN RFAH"/>
    <property type="match status" value="1"/>
</dbReference>
<dbReference type="Gene3D" id="3.30.70.940">
    <property type="entry name" value="NusG, N-terminal domain"/>
    <property type="match status" value="1"/>
</dbReference>
<keyword evidence="1 4" id="KW-0889">Transcription antitermination</keyword>
<keyword evidence="2 4" id="KW-0805">Transcription regulation</keyword>
<dbReference type="RefSeq" id="WP_112353368.1">
    <property type="nucleotide sequence ID" value="NZ_LS483452.1"/>
</dbReference>
<organism evidence="6 7">
    <name type="scientific">Shewanella benthica</name>
    <dbReference type="NCBI Taxonomy" id="43661"/>
    <lineage>
        <taxon>Bacteria</taxon>
        <taxon>Pseudomonadati</taxon>
        <taxon>Pseudomonadota</taxon>
        <taxon>Gammaproteobacteria</taxon>
        <taxon>Alteromonadales</taxon>
        <taxon>Shewanellaceae</taxon>
        <taxon>Shewanella</taxon>
    </lineage>
</organism>
<reference evidence="7" key="1">
    <citation type="submission" date="2018-06" db="EMBL/GenBank/DDBJ databases">
        <authorList>
            <person name="Cea G.-C."/>
            <person name="William W."/>
        </authorList>
    </citation>
    <scope>NUCLEOTIDE SEQUENCE [LARGE SCALE GENOMIC DNA]</scope>
    <source>
        <strain evidence="7">DB21MT-2</strain>
    </source>
</reference>
<dbReference type="AlphaFoldDB" id="A0A330M461"/>
<dbReference type="GO" id="GO:0003677">
    <property type="term" value="F:DNA binding"/>
    <property type="evidence" value="ECO:0007669"/>
    <property type="project" value="UniProtKB-UniRule"/>
</dbReference>
<feature type="domain" description="NusG-like N-terminal" evidence="5">
    <location>
        <begin position="1"/>
        <end position="100"/>
    </location>
</feature>
<dbReference type="Proteomes" id="UP000250123">
    <property type="component" value="Chromosome SHEWBE"/>
</dbReference>
<evidence type="ECO:0000256" key="1">
    <source>
        <dbReference type="ARBA" id="ARBA00022814"/>
    </source>
</evidence>
<dbReference type="SUPFAM" id="SSF82679">
    <property type="entry name" value="N-utilization substance G protein NusG, N-terminal domain"/>
    <property type="match status" value="1"/>
</dbReference>
<evidence type="ECO:0000259" key="5">
    <source>
        <dbReference type="SMART" id="SM00738"/>
    </source>
</evidence>
<dbReference type="NCBIfam" id="NF006534">
    <property type="entry name" value="PRK09014.1"/>
    <property type="match status" value="1"/>
</dbReference>
<proteinExistence type="inferred from homology"/>
<dbReference type="InterPro" id="IPR008991">
    <property type="entry name" value="Translation_prot_SH3-like_sf"/>
</dbReference>
<dbReference type="InterPro" id="IPR010215">
    <property type="entry name" value="Transcription_antiterm_RfaH"/>
</dbReference>
<comment type="similarity">
    <text evidence="4">Belongs to the RfaH family.</text>
</comment>
<dbReference type="PANTHER" id="PTHR30265">
    <property type="entry name" value="RHO-INTERACTING TRANSCRIPTION TERMINATION FACTOR NUSG"/>
    <property type="match status" value="1"/>
</dbReference>
<dbReference type="NCBIfam" id="TIGR01955">
    <property type="entry name" value="RfaH"/>
    <property type="match status" value="1"/>
</dbReference>
<dbReference type="SUPFAM" id="SSF50104">
    <property type="entry name" value="Translation proteins SH3-like domain"/>
    <property type="match status" value="1"/>
</dbReference>
<gene>
    <name evidence="4 6" type="primary">rfaH</name>
    <name evidence="6" type="ORF">SHEWBE_3546</name>
</gene>